<evidence type="ECO:0000313" key="2">
    <source>
        <dbReference type="Proteomes" id="UP001157418"/>
    </source>
</evidence>
<name>A0AAU9MEG1_9ASTR</name>
<keyword evidence="2" id="KW-1185">Reference proteome</keyword>
<gene>
    <name evidence="1" type="ORF">LVIROSA_LOCUS13466</name>
</gene>
<comment type="caution">
    <text evidence="1">The sequence shown here is derived from an EMBL/GenBank/DDBJ whole genome shotgun (WGS) entry which is preliminary data.</text>
</comment>
<reference evidence="1 2" key="1">
    <citation type="submission" date="2022-01" db="EMBL/GenBank/DDBJ databases">
        <authorList>
            <person name="Xiong W."/>
            <person name="Schranz E."/>
        </authorList>
    </citation>
    <scope>NUCLEOTIDE SEQUENCE [LARGE SCALE GENOMIC DNA]</scope>
</reference>
<protein>
    <submittedName>
        <fullName evidence="1">Uncharacterized protein</fullName>
    </submittedName>
</protein>
<dbReference type="Proteomes" id="UP001157418">
    <property type="component" value="Unassembled WGS sequence"/>
</dbReference>
<evidence type="ECO:0000313" key="1">
    <source>
        <dbReference type="EMBL" id="CAH1426383.1"/>
    </source>
</evidence>
<dbReference type="AlphaFoldDB" id="A0AAU9MEG1"/>
<dbReference type="EMBL" id="CAKMRJ010002223">
    <property type="protein sequence ID" value="CAH1426383.1"/>
    <property type="molecule type" value="Genomic_DNA"/>
</dbReference>
<accession>A0AAU9MEG1</accession>
<proteinExistence type="predicted"/>
<organism evidence="1 2">
    <name type="scientific">Lactuca virosa</name>
    <dbReference type="NCBI Taxonomy" id="75947"/>
    <lineage>
        <taxon>Eukaryota</taxon>
        <taxon>Viridiplantae</taxon>
        <taxon>Streptophyta</taxon>
        <taxon>Embryophyta</taxon>
        <taxon>Tracheophyta</taxon>
        <taxon>Spermatophyta</taxon>
        <taxon>Magnoliopsida</taxon>
        <taxon>eudicotyledons</taxon>
        <taxon>Gunneridae</taxon>
        <taxon>Pentapetalae</taxon>
        <taxon>asterids</taxon>
        <taxon>campanulids</taxon>
        <taxon>Asterales</taxon>
        <taxon>Asteraceae</taxon>
        <taxon>Cichorioideae</taxon>
        <taxon>Cichorieae</taxon>
        <taxon>Lactucinae</taxon>
        <taxon>Lactuca</taxon>
    </lineage>
</organism>
<sequence length="117" mass="12531">MNRWFDVNGECCEVFVENGILVAKEDVWKVSIFSPVILLNGGAFGKVSILPALSTVGGVVLLKIFVSCWLCDEEFCSDAVAEGVDPSMNGLHISLIRAVVIVEPPCCGDSRAIVVVC</sequence>